<dbReference type="AlphaFoldDB" id="A0A517YV89"/>
<organism evidence="1 2">
    <name type="scientific">Poriferisphaera corsica</name>
    <dbReference type="NCBI Taxonomy" id="2528020"/>
    <lineage>
        <taxon>Bacteria</taxon>
        <taxon>Pseudomonadati</taxon>
        <taxon>Planctomycetota</taxon>
        <taxon>Phycisphaerae</taxon>
        <taxon>Phycisphaerales</taxon>
        <taxon>Phycisphaeraceae</taxon>
        <taxon>Poriferisphaera</taxon>
    </lineage>
</organism>
<protein>
    <submittedName>
        <fullName evidence="1">Uncharacterized protein</fullName>
    </submittedName>
</protein>
<sequence>MITSRKFKSKATLLLRSCQSIVITSFEDFEHRSVLIADLENKRQLSIWDRLMFIAATATALLQLESRMKAKDFQGFFKVLCEQLRKVDPKGDEMLTHLVMFIHQRAEYGVPFETSIGSWVISNIKGAAPTEAELIVAPQIGEYLADSLNSWWTRI</sequence>
<keyword evidence="2" id="KW-1185">Reference proteome</keyword>
<dbReference type="Proteomes" id="UP000317369">
    <property type="component" value="Chromosome"/>
</dbReference>
<gene>
    <name evidence="1" type="ORF">KS4_22020</name>
</gene>
<reference evidence="1 2" key="1">
    <citation type="submission" date="2019-02" db="EMBL/GenBank/DDBJ databases">
        <title>Deep-cultivation of Planctomycetes and their phenomic and genomic characterization uncovers novel biology.</title>
        <authorList>
            <person name="Wiegand S."/>
            <person name="Jogler M."/>
            <person name="Boedeker C."/>
            <person name="Pinto D."/>
            <person name="Vollmers J."/>
            <person name="Rivas-Marin E."/>
            <person name="Kohn T."/>
            <person name="Peeters S.H."/>
            <person name="Heuer A."/>
            <person name="Rast P."/>
            <person name="Oberbeckmann S."/>
            <person name="Bunk B."/>
            <person name="Jeske O."/>
            <person name="Meyerdierks A."/>
            <person name="Storesund J.E."/>
            <person name="Kallscheuer N."/>
            <person name="Luecker S."/>
            <person name="Lage O.M."/>
            <person name="Pohl T."/>
            <person name="Merkel B.J."/>
            <person name="Hornburger P."/>
            <person name="Mueller R.-W."/>
            <person name="Bruemmer F."/>
            <person name="Labrenz M."/>
            <person name="Spormann A.M."/>
            <person name="Op den Camp H."/>
            <person name="Overmann J."/>
            <person name="Amann R."/>
            <person name="Jetten M.S.M."/>
            <person name="Mascher T."/>
            <person name="Medema M.H."/>
            <person name="Devos D.P."/>
            <person name="Kaster A.-K."/>
            <person name="Ovreas L."/>
            <person name="Rohde M."/>
            <person name="Galperin M.Y."/>
            <person name="Jogler C."/>
        </authorList>
    </citation>
    <scope>NUCLEOTIDE SEQUENCE [LARGE SCALE GENOMIC DNA]</scope>
    <source>
        <strain evidence="1 2">KS4</strain>
    </source>
</reference>
<dbReference type="EMBL" id="CP036425">
    <property type="protein sequence ID" value="QDU34140.1"/>
    <property type="molecule type" value="Genomic_DNA"/>
</dbReference>
<evidence type="ECO:0000313" key="2">
    <source>
        <dbReference type="Proteomes" id="UP000317369"/>
    </source>
</evidence>
<evidence type="ECO:0000313" key="1">
    <source>
        <dbReference type="EMBL" id="QDU34140.1"/>
    </source>
</evidence>
<proteinExistence type="predicted"/>
<name>A0A517YV89_9BACT</name>
<accession>A0A517YV89</accession>
<dbReference type="KEGG" id="pcor:KS4_22020"/>